<evidence type="ECO:0000313" key="1">
    <source>
        <dbReference type="EMBL" id="KAJ5243398.1"/>
    </source>
</evidence>
<protein>
    <submittedName>
        <fullName evidence="1">Uncharacterized protein</fullName>
    </submittedName>
</protein>
<organism evidence="1 2">
    <name type="scientific">Penicillium citrinum</name>
    <dbReference type="NCBI Taxonomy" id="5077"/>
    <lineage>
        <taxon>Eukaryota</taxon>
        <taxon>Fungi</taxon>
        <taxon>Dikarya</taxon>
        <taxon>Ascomycota</taxon>
        <taxon>Pezizomycotina</taxon>
        <taxon>Eurotiomycetes</taxon>
        <taxon>Eurotiomycetidae</taxon>
        <taxon>Eurotiales</taxon>
        <taxon>Aspergillaceae</taxon>
        <taxon>Penicillium</taxon>
    </lineage>
</organism>
<dbReference type="Proteomes" id="UP001147733">
    <property type="component" value="Unassembled WGS sequence"/>
</dbReference>
<reference evidence="1" key="1">
    <citation type="submission" date="2022-11" db="EMBL/GenBank/DDBJ databases">
        <authorList>
            <person name="Petersen C."/>
        </authorList>
    </citation>
    <scope>NUCLEOTIDE SEQUENCE</scope>
    <source>
        <strain evidence="1">IBT 23319</strain>
    </source>
</reference>
<reference evidence="1" key="2">
    <citation type="journal article" date="2023" name="IMA Fungus">
        <title>Comparative genomic study of the Penicillium genus elucidates a diverse pangenome and 15 lateral gene transfer events.</title>
        <authorList>
            <person name="Petersen C."/>
            <person name="Sorensen T."/>
            <person name="Nielsen M.R."/>
            <person name="Sondergaard T.E."/>
            <person name="Sorensen J.L."/>
            <person name="Fitzpatrick D.A."/>
            <person name="Frisvad J.C."/>
            <person name="Nielsen K.L."/>
        </authorList>
    </citation>
    <scope>NUCLEOTIDE SEQUENCE</scope>
    <source>
        <strain evidence="1">IBT 23319</strain>
    </source>
</reference>
<accession>A0A9W9TW77</accession>
<comment type="caution">
    <text evidence="1">The sequence shown here is derived from an EMBL/GenBank/DDBJ whole genome shotgun (WGS) entry which is preliminary data.</text>
</comment>
<keyword evidence="2" id="KW-1185">Reference proteome</keyword>
<gene>
    <name evidence="1" type="ORF">N7469_001725</name>
</gene>
<dbReference type="AlphaFoldDB" id="A0A9W9TW77"/>
<dbReference type="EMBL" id="JAPQKT010000001">
    <property type="protein sequence ID" value="KAJ5243398.1"/>
    <property type="molecule type" value="Genomic_DNA"/>
</dbReference>
<sequence>MYFTRWALPNHNVKWRGAEERTTGEVRLPQTTNLGTTDTSGEKTTIKTHMGSDNNDAYLLLDGQPGAENYSVDARAPVVLFPSWYVVDVGAHDSAVEKGVRRQFLGESDAIHVRHVNKDATRPFQVEGTRIGCLTEPYHPADDEPRWQRWRRQ</sequence>
<proteinExistence type="predicted"/>
<evidence type="ECO:0000313" key="2">
    <source>
        <dbReference type="Proteomes" id="UP001147733"/>
    </source>
</evidence>
<dbReference type="GeneID" id="81379812"/>
<name>A0A9W9TW77_PENCI</name>
<dbReference type="RefSeq" id="XP_056506402.1">
    <property type="nucleotide sequence ID" value="XM_056640645.1"/>
</dbReference>